<feature type="domain" description="C2H2-type" evidence="3">
    <location>
        <begin position="2460"/>
        <end position="2482"/>
    </location>
</feature>
<feature type="domain" description="C2H2-type" evidence="3">
    <location>
        <begin position="1621"/>
        <end position="1643"/>
    </location>
</feature>
<organism evidence="4 5">
    <name type="scientific">Brassica napus</name>
    <name type="common">Rape</name>
    <dbReference type="NCBI Taxonomy" id="3708"/>
    <lineage>
        <taxon>Eukaryota</taxon>
        <taxon>Viridiplantae</taxon>
        <taxon>Streptophyta</taxon>
        <taxon>Embryophyta</taxon>
        <taxon>Tracheophyta</taxon>
        <taxon>Spermatophyta</taxon>
        <taxon>Magnoliopsida</taxon>
        <taxon>eudicotyledons</taxon>
        <taxon>Gunneridae</taxon>
        <taxon>Pentapetalae</taxon>
        <taxon>rosids</taxon>
        <taxon>malvids</taxon>
        <taxon>Brassicales</taxon>
        <taxon>Brassicaceae</taxon>
        <taxon>Brassiceae</taxon>
        <taxon>Brassica</taxon>
    </lineage>
</organism>
<accession>A0ABQ8E2G2</accession>
<evidence type="ECO:0000313" key="4">
    <source>
        <dbReference type="EMBL" id="KAH0934851.1"/>
    </source>
</evidence>
<sequence>MSGVENSSIHQYVEEIVQRKINEKDDSEKRKAKGFFVEMLTLLSPTTFREREKETKFILCLFLIPPKTNRVFLLSPAMTTAEGEYSKAKTSVWWDIENCEVPKGWDAHAIAQNVSSALLKMNYGGPVSISAYGDTNLIPKPVQQALSSTGVGLNHVPAGVKDASDKKILVDMLLWAVDNPAPANFMLISGDRDFSNALHQLSMRRYTILLAQPPRASPPLIAAAKYVWLWTCLASGGPPLTSGESSRLVDSGRSLVSNYEEAKGPVSEQSQSNKPTDSTPDARRNMLQNGRRAAGESVASGGGFEAHHSDIRHTSQTAFVVSNTAQANVSAKPILEASFIASHKAQANLSAKTIHEASFMASHKAQANVSAQPIHEAAFMASHKAQANLLAKPIHEPAFVASHKAQANLSAKPMHEPAFVASHKAQANVSPKPIYDTAFVTSHKAQANVSAKPMHEPAVVASHKAQANVSPKPIHEAAFVASHKAQANVSAKPIHEPAFVASHKAQANVSPKPIHEAAFVAGHKAQTNVSAKPIHEPAFVANHKAQTNVSAKPIHEAAFVASHKAQANVSVKPIHEAAFVASQKAQATVSPKPIKEAALVEPVLCNVCQIRCANKDAYNSHTYGKRHRKNLELQTGKSENMSRGPVGLPTEVLEKQKNRKKNASEGGRTKPKGHYSCRLCNVVCQSQVVFESHLKGQKHATMMSQGKFLTFENLQIYNKHTNFYSFLKHMLDKLTLIQAFTNSKKLQEKGVWEKVQPKEAVAEPKPKALNDSKKLQEKGVGEIDQPREAIVEPQLQSQNVQEDSKCFEKHVAMAALVDSRKHEEKVVREKVQPMVTVAEPQSQSQENTKFFEKPNEELREIYGKSKSSVKEKCSSTKDWVETVFFGDFGASVKTRECFDGIVKPVNLSGGPTVQEKEPGSVASDDAKSSVSTKHITKETNVWPVFCHVCQISCESKVAYANHICGKIHQQKRERMFERDAMLSKENAERLEKVLSKSQTAFASQNHAAMVKEQTEASLITFTILFSLTNLKSASFFFYCQYCKAYKRLLRFYSHLKYEVYIRLHSSIYIAHIDSRRTQQELEQALIVVSRKIREEGDQEKETTEEHTLVKTVDHVFQGAQEDKEDVKEINHISESITNAMLHALTELNQESSIPKGLRLERVQLPADGNVTKKFEDGSKHKPLPTPSQPVKDFAGLKEQAAKREEAKADYATAKTSVWWDVENCPVPKGWDAHSIAQKLNSALVNLNYRGPLTISAYGNTELIPKAVQQALSSTGISLNHVPSGKKDASDKKILVDMFLWVLENPAPANLMLISGDGDFSYALNRLRMLRYNILLAHPLQASPFLVASARTSWMWRSLIATRSCCSFGSEHALSTQAMDSGSKADKLKGMYVPKAPSQQVTRRKKLQKEWRVCNVACKSTDTFTMAREQAPQALIDAKECVQDNDSQSRDAFTKCLEKQNKELMETIATSERSGREFWHDFKERLDKSGVAPLSVDHVFSELSRDFHVPKEVRECFEAILMKLEPTQNDIEIEKLEDMTKKKKSTVIESKYEPYVCTICNVVCAHPSVFESHHKGRKHAAKFNKHIDDLRDRHQLQEKIIQDNGLPKDMTVIGDKAEPYVCSICNVICAHPSVFESHHKGRKHAAKIKKQADDTLSLKQALLGDQQIQDNGLPKDMKKELQIKLVEAPENMDYLDKQRQELGERCATNSERSVEDLLQTIEEVGENDYKSLECFLIELNSEFSASEESRECIDAIFKKPEVSQDANLTREFENIPSQNLEMNSGDPESSSARGATEHPEEYMMNMKKEKVTKSSVSTKPITKEPKVLQLVWCQICRISCESKVAYANHICGKIHQQKRERMSEREAMLSKENAERLEKVLSKSQTAFDSQNHAAMAFVDSLRTRQELRQRAVEHPLGKAEATEEQTLVKTEDHGFQGAQEDKEEVKEINAISENLTRAFIGMNQESSVPKESRGCLDVIPQRVKAPADVNVTEKLEDESKHKPQTTPEEPLKEHLGVAAKRGEAKFQAEYATAKTSVWWDIENCPVPKGWDAHSIAQKLNSALVNLNYRGPLTISAYGNTELIPKPVQQALSSAGISLNHVPSGKKDASDKKILVDMFLWVLENPAPANLMLISGDGDFSYALNRLRMLRYNILLAHPLQASPFLVASARTSWMWRSLIATGCPSTRSCCSFGSEMSSQDASVSEHALSTQAMDFGSGSSKAARKKLKDVLKELNQQETKRMKLQKKCSEAGESELLCNVACKSIEVFARDKEHAAQWELKQNLETENIAAASSGCHEQDTEITNKVVEAGVEMFALCGSPSVALVDAKDIEEIVQDSDLKSRDAQDSEKSGREFWQDFKERLDKNGVAPLSVDHVFSELSRDCHVPKEVRECFEAIFKKLEPTQNDIEIEKLESMLKQGLEIESNEPGKAPAEPTENLEGDMTKKKSTVIEDKYEPYVCTICNVVCAHPSVFESHHKGRKHVAKFKKHTDAMLDNKQIQEEVIQDNGLPKDMTKELQIKPVKAPENIDDQRQELREGCDEEKFQTIEEVCENDYKSLPNAECIFTELNPEFSASKESRECIDAIFKKPEVSENANLSRELESIPSQNLEMSSSDPESSSTGATEHPEEYMDMEKEKVAKDAKAELKAYVCSICSVICLSPTVFEAHLMGRKHAKGVKKHAEVLFDDKKILEHSLEENVHSRDALEELQIEPKDAQVSIKEVTQISKARVDNNDSEQILSVEFAEPKEASGPSLCLSSRERFDSLVESENASEGEKHAATLRKHVPLVKKEVAVV</sequence>
<dbReference type="Gene3D" id="3.40.50.1010">
    <property type="entry name" value="5'-nuclease"/>
    <property type="match status" value="3"/>
</dbReference>
<dbReference type="PANTHER" id="PTHR14379">
    <property type="entry name" value="LIMKAIN B LKAP"/>
    <property type="match status" value="1"/>
</dbReference>
<dbReference type="EMBL" id="JAGKQM010000003">
    <property type="protein sequence ID" value="KAH0934851.1"/>
    <property type="molecule type" value="Genomic_DNA"/>
</dbReference>
<dbReference type="SUPFAM" id="SSF57667">
    <property type="entry name" value="beta-beta-alpha zinc fingers"/>
    <property type="match status" value="8"/>
</dbReference>
<dbReference type="InterPro" id="IPR003604">
    <property type="entry name" value="Matrin/U1-like-C_Znf_C2H2"/>
</dbReference>
<dbReference type="SMART" id="SM00355">
    <property type="entry name" value="ZnF_C2H2"/>
    <property type="match status" value="8"/>
</dbReference>
<dbReference type="PROSITE" id="PS00028">
    <property type="entry name" value="ZINC_FINGER_C2H2_1"/>
    <property type="match status" value="3"/>
</dbReference>
<feature type="region of interest" description="Disordered" evidence="2">
    <location>
        <begin position="2596"/>
        <end position="2629"/>
    </location>
</feature>
<dbReference type="InterPro" id="IPR036236">
    <property type="entry name" value="Znf_C2H2_sf"/>
</dbReference>
<keyword evidence="5" id="KW-1185">Reference proteome</keyword>
<dbReference type="CDD" id="cd10910">
    <property type="entry name" value="PIN_limkain_b1_N_like"/>
    <property type="match status" value="3"/>
</dbReference>
<feature type="compositionally biased region" description="Polar residues" evidence="2">
    <location>
        <begin position="267"/>
        <end position="279"/>
    </location>
</feature>
<proteinExistence type="predicted"/>
<comment type="caution">
    <text evidence="4">The sequence shown here is derived from an EMBL/GenBank/DDBJ whole genome shotgun (WGS) entry which is preliminary data.</text>
</comment>
<feature type="domain" description="C2H2-type" evidence="3">
    <location>
        <begin position="1556"/>
        <end position="1578"/>
    </location>
</feature>
<protein>
    <recommendedName>
        <fullName evidence="3">C2H2-type domain-containing protein</fullName>
    </recommendedName>
</protein>
<reference evidence="4 5" key="1">
    <citation type="submission" date="2021-05" db="EMBL/GenBank/DDBJ databases">
        <title>Genome Assembly of Synthetic Allotetraploid Brassica napus Reveals Homoeologous Exchanges between Subgenomes.</title>
        <authorList>
            <person name="Davis J.T."/>
        </authorList>
    </citation>
    <scope>NUCLEOTIDE SEQUENCE [LARGE SCALE GENOMIC DNA]</scope>
    <source>
        <strain evidence="5">cv. Da-Ae</strain>
        <tissue evidence="4">Seedling</tissue>
    </source>
</reference>
<dbReference type="InterPro" id="IPR024768">
    <property type="entry name" value="Marf1"/>
</dbReference>
<dbReference type="Pfam" id="PF01936">
    <property type="entry name" value="NYN"/>
    <property type="match status" value="3"/>
</dbReference>
<evidence type="ECO:0000313" key="5">
    <source>
        <dbReference type="Proteomes" id="UP000824890"/>
    </source>
</evidence>
<dbReference type="PANTHER" id="PTHR14379:SF3">
    <property type="entry name" value="MEIOSIS REGULATOR AND MRNA STABILITY FACTOR 1"/>
    <property type="match status" value="1"/>
</dbReference>
<keyword evidence="1" id="KW-0175">Coiled coil</keyword>
<feature type="region of interest" description="Disordered" evidence="2">
    <location>
        <begin position="259"/>
        <end position="284"/>
    </location>
</feature>
<dbReference type="Pfam" id="PF12874">
    <property type="entry name" value="zf-met"/>
    <property type="match status" value="8"/>
</dbReference>
<dbReference type="SMART" id="SM00451">
    <property type="entry name" value="ZnF_U1"/>
    <property type="match status" value="8"/>
</dbReference>
<feature type="region of interest" description="Disordered" evidence="2">
    <location>
        <begin position="1775"/>
        <end position="1795"/>
    </location>
</feature>
<dbReference type="InterPro" id="IPR013087">
    <property type="entry name" value="Znf_C2H2_type"/>
</dbReference>
<feature type="region of interest" description="Disordered" evidence="2">
    <location>
        <begin position="1992"/>
        <end position="2012"/>
    </location>
</feature>
<feature type="compositionally biased region" description="Polar residues" evidence="2">
    <location>
        <begin position="1775"/>
        <end position="1792"/>
    </location>
</feature>
<evidence type="ECO:0000256" key="2">
    <source>
        <dbReference type="SAM" id="MobiDB-lite"/>
    </source>
</evidence>
<dbReference type="InterPro" id="IPR021139">
    <property type="entry name" value="NYN"/>
</dbReference>
<evidence type="ECO:0000259" key="3">
    <source>
        <dbReference type="PROSITE" id="PS00028"/>
    </source>
</evidence>
<gene>
    <name evidence="4" type="ORF">HID58_011968</name>
</gene>
<dbReference type="Proteomes" id="UP000824890">
    <property type="component" value="Unassembled WGS sequence"/>
</dbReference>
<feature type="compositionally biased region" description="Basic and acidic residues" evidence="2">
    <location>
        <begin position="1992"/>
        <end position="2001"/>
    </location>
</feature>
<name>A0ABQ8E2G2_BRANA</name>
<dbReference type="Gene3D" id="3.30.160.60">
    <property type="entry name" value="Classic Zinc Finger"/>
    <property type="match status" value="8"/>
</dbReference>
<feature type="coiled-coil region" evidence="1">
    <location>
        <begin position="2220"/>
        <end position="2247"/>
    </location>
</feature>
<evidence type="ECO:0000256" key="1">
    <source>
        <dbReference type="SAM" id="Coils"/>
    </source>
</evidence>